<feature type="transmembrane region" description="Helical" evidence="1">
    <location>
        <begin position="91"/>
        <end position="108"/>
    </location>
</feature>
<sequence>MSLAHTCHMPCPIPAMLIDVPAPYLPCLYMSLPHTCHAYRCPCPIPAMLIDVPAPYLPSCIMCTVQVKFAQWQYPIASNKMLAFKQVTSKFYMLIGCLIVPQMSGYVFTHALIIYVPLWITSTVIYSSFLWFHSSEF</sequence>
<dbReference type="AlphaFoldDB" id="A0A803KCH4"/>
<reference evidence="2" key="2">
    <citation type="submission" date="2021-03" db="UniProtKB">
        <authorList>
            <consortium name="Ensembl"/>
        </authorList>
    </citation>
    <scope>IDENTIFICATION</scope>
</reference>
<dbReference type="Ensembl" id="ENSXETT00000123741">
    <property type="protein sequence ID" value="ENSXETP00000118067"/>
    <property type="gene ID" value="ENSXETG00000043164"/>
</dbReference>
<evidence type="ECO:0000256" key="1">
    <source>
        <dbReference type="SAM" id="Phobius"/>
    </source>
</evidence>
<name>A0A803KCH4_XENTR</name>
<evidence type="ECO:0000313" key="2">
    <source>
        <dbReference type="Ensembl" id="ENSXETP00000118067"/>
    </source>
</evidence>
<keyword evidence="1" id="KW-1133">Transmembrane helix</keyword>
<reference evidence="2" key="1">
    <citation type="journal article" date="2010" name="Science">
        <title>The genome of the Western clawed frog Xenopus tropicalis.</title>
        <authorList>
            <person name="Hellsten U."/>
            <person name="Harland R.M."/>
            <person name="Gilchrist M.J."/>
            <person name="Hendrix D."/>
            <person name="Jurka J."/>
            <person name="Kapitonov V."/>
            <person name="Ovcharenko I."/>
            <person name="Putnam N.H."/>
            <person name="Shu S."/>
            <person name="Taher L."/>
            <person name="Blitz I.L."/>
            <person name="Blumberg B."/>
            <person name="Dichmann D.S."/>
            <person name="Dubchak I."/>
            <person name="Amaya E."/>
            <person name="Detter J.C."/>
            <person name="Fletcher R."/>
            <person name="Gerhard D.S."/>
            <person name="Goodstein D."/>
            <person name="Graves T."/>
            <person name="Grigoriev I.V."/>
            <person name="Grimwood J."/>
            <person name="Kawashima T."/>
            <person name="Lindquist E."/>
            <person name="Lucas S.M."/>
            <person name="Mead P.E."/>
            <person name="Mitros T."/>
            <person name="Ogino H."/>
            <person name="Ohta Y."/>
            <person name="Poliakov A.V."/>
            <person name="Pollet N."/>
            <person name="Robert J."/>
            <person name="Salamov A."/>
            <person name="Sater A.K."/>
            <person name="Schmutz J."/>
            <person name="Terry A."/>
            <person name="Vize P.D."/>
            <person name="Warren W.C."/>
            <person name="Wells D."/>
            <person name="Wills A."/>
            <person name="Wilson R.K."/>
            <person name="Zimmerman L.B."/>
            <person name="Zorn A.M."/>
            <person name="Grainger R."/>
            <person name="Grammer T."/>
            <person name="Khokha M.K."/>
            <person name="Richardson P.M."/>
            <person name="Rokhsar D.S."/>
        </authorList>
    </citation>
    <scope>NUCLEOTIDE SEQUENCE [LARGE SCALE GENOMIC DNA]</scope>
    <source>
        <strain evidence="2">Nigerian</strain>
    </source>
</reference>
<proteinExistence type="predicted"/>
<protein>
    <submittedName>
        <fullName evidence="2">Uncharacterized protein</fullName>
    </submittedName>
</protein>
<organism evidence="2">
    <name type="scientific">Xenopus tropicalis</name>
    <name type="common">Western clawed frog</name>
    <name type="synonym">Silurana tropicalis</name>
    <dbReference type="NCBI Taxonomy" id="8364"/>
    <lineage>
        <taxon>Eukaryota</taxon>
        <taxon>Metazoa</taxon>
        <taxon>Chordata</taxon>
        <taxon>Craniata</taxon>
        <taxon>Vertebrata</taxon>
        <taxon>Euteleostomi</taxon>
        <taxon>Amphibia</taxon>
        <taxon>Batrachia</taxon>
        <taxon>Anura</taxon>
        <taxon>Pipoidea</taxon>
        <taxon>Pipidae</taxon>
        <taxon>Xenopodinae</taxon>
        <taxon>Xenopus</taxon>
        <taxon>Silurana</taxon>
    </lineage>
</organism>
<keyword evidence="1" id="KW-0472">Membrane</keyword>
<dbReference type="InParanoid" id="A0A803KCH4"/>
<keyword evidence="1" id="KW-0812">Transmembrane</keyword>
<accession>A0A803KCH4</accession>
<feature type="transmembrane region" description="Helical" evidence="1">
    <location>
        <begin position="114"/>
        <end position="132"/>
    </location>
</feature>